<evidence type="ECO:0000313" key="2">
    <source>
        <dbReference type="EMBL" id="VYT43447.1"/>
    </source>
</evidence>
<dbReference type="EMBL" id="CACRSZ010000070">
    <property type="protein sequence ID" value="VYT43447.1"/>
    <property type="molecule type" value="Genomic_DNA"/>
</dbReference>
<dbReference type="EMBL" id="CZAE01000002">
    <property type="protein sequence ID" value="CUO60282.1"/>
    <property type="molecule type" value="Genomic_DNA"/>
</dbReference>
<evidence type="ECO:0000313" key="3">
    <source>
        <dbReference type="Proteomes" id="UP000095606"/>
    </source>
</evidence>
<name>A0A6N2WN58_9BACE</name>
<dbReference type="RefSeq" id="WP_224207169.1">
    <property type="nucleotide sequence ID" value="NZ_CP081916.1"/>
</dbReference>
<gene>
    <name evidence="2" type="ORF">BFLFYP10_03272</name>
    <name evidence="1" type="ORF">ERS852461_00668</name>
</gene>
<protein>
    <submittedName>
        <fullName evidence="2">Uncharacterized protein</fullName>
    </submittedName>
</protein>
<proteinExistence type="predicted"/>
<dbReference type="PATRIC" id="fig|818.29.peg.1124"/>
<dbReference type="AlphaFoldDB" id="A0A6N2WN58"/>
<accession>A0A6N2WN58</accession>
<dbReference type="Proteomes" id="UP000095606">
    <property type="component" value="Unassembled WGS sequence"/>
</dbReference>
<dbReference type="GeneID" id="69590376"/>
<sequence length="80" mass="9234">MIVKEALGLTFNQTLDSSYGLIETLLQEYSFVMRERNKITDEDGKVEGRDYEWVELPSFDDPSKTIRIKKYNDIAGKVKG</sequence>
<reference evidence="1 3" key="1">
    <citation type="submission" date="2015-09" db="EMBL/GenBank/DDBJ databases">
        <authorList>
            <consortium name="Pathogen Informatics"/>
        </authorList>
    </citation>
    <scope>NUCLEOTIDE SEQUENCE [LARGE SCALE GENOMIC DNA]</scope>
    <source>
        <strain evidence="1 3">2789STDY5834846</strain>
    </source>
</reference>
<reference evidence="2" key="2">
    <citation type="submission" date="2019-11" db="EMBL/GenBank/DDBJ databases">
        <authorList>
            <person name="Feng L."/>
        </authorList>
    </citation>
    <scope>NUCLEOTIDE SEQUENCE</scope>
    <source>
        <strain evidence="2">BfaecisLFYP10</strain>
    </source>
</reference>
<organism evidence="2">
    <name type="scientific">Bacteroides faecis</name>
    <dbReference type="NCBI Taxonomy" id="674529"/>
    <lineage>
        <taxon>Bacteria</taxon>
        <taxon>Pseudomonadati</taxon>
        <taxon>Bacteroidota</taxon>
        <taxon>Bacteroidia</taxon>
        <taxon>Bacteroidales</taxon>
        <taxon>Bacteroidaceae</taxon>
        <taxon>Bacteroides</taxon>
    </lineage>
</organism>
<evidence type="ECO:0000313" key="1">
    <source>
        <dbReference type="EMBL" id="CUO60282.1"/>
    </source>
</evidence>